<dbReference type="PANTHER" id="PTHR47053:SF1">
    <property type="entry name" value="MUREIN DD-ENDOPEPTIDASE MEPH-RELATED"/>
    <property type="match status" value="1"/>
</dbReference>
<dbReference type="Proteomes" id="UP001589627">
    <property type="component" value="Unassembled WGS sequence"/>
</dbReference>
<feature type="domain" description="NlpC/P60" evidence="7">
    <location>
        <begin position="214"/>
        <end position="331"/>
    </location>
</feature>
<evidence type="ECO:0000256" key="6">
    <source>
        <dbReference type="SAM" id="SignalP"/>
    </source>
</evidence>
<reference evidence="8 9" key="1">
    <citation type="submission" date="2024-09" db="EMBL/GenBank/DDBJ databases">
        <authorList>
            <person name="Sun Q."/>
            <person name="Mori K."/>
        </authorList>
    </citation>
    <scope>NUCLEOTIDE SEQUENCE [LARGE SCALE GENOMIC DNA]</scope>
    <source>
        <strain evidence="8 9">TBRC 0563</strain>
    </source>
</reference>
<evidence type="ECO:0000256" key="2">
    <source>
        <dbReference type="ARBA" id="ARBA00022670"/>
    </source>
</evidence>
<dbReference type="Pfam" id="PF00877">
    <property type="entry name" value="NLPC_P60"/>
    <property type="match status" value="1"/>
</dbReference>
<keyword evidence="6" id="KW-0732">Signal</keyword>
<keyword evidence="4" id="KW-0788">Thiol protease</keyword>
<feature type="chain" id="PRO_5047380522" evidence="6">
    <location>
        <begin position="36"/>
        <end position="331"/>
    </location>
</feature>
<dbReference type="InterPro" id="IPR000064">
    <property type="entry name" value="NLP_P60_dom"/>
</dbReference>
<dbReference type="EMBL" id="JBHLZP010000243">
    <property type="protein sequence ID" value="MFB9836016.1"/>
    <property type="molecule type" value="Genomic_DNA"/>
</dbReference>
<keyword evidence="5" id="KW-0175">Coiled coil</keyword>
<dbReference type="PROSITE" id="PS51935">
    <property type="entry name" value="NLPC_P60"/>
    <property type="match status" value="1"/>
</dbReference>
<dbReference type="PANTHER" id="PTHR47053">
    <property type="entry name" value="MUREIN DD-ENDOPEPTIDASE MEPH-RELATED"/>
    <property type="match status" value="1"/>
</dbReference>
<evidence type="ECO:0000313" key="9">
    <source>
        <dbReference type="Proteomes" id="UP001589627"/>
    </source>
</evidence>
<evidence type="ECO:0000256" key="1">
    <source>
        <dbReference type="ARBA" id="ARBA00007074"/>
    </source>
</evidence>
<sequence>MATSFSRRRRSGHRAGLAALAITATLLAPVPRADAAPKPSVAATKKKLARLNSQVDKLVDSYNKAKSRLDAAKKELKALNGQVAAEERTYKDMHTRVARIAAAAYKNGTLDYTTSLLAAQDPNAALSQMSAFTQLSSSRSRELKAFVDSAQRLRREQAMARYALQVVQKHAASVEKQKTTVERAIARQKELLRDAGVLGGPGGPVGGTYDGPASGPPRKALQYAYAQLGKPYIYGGTGPKGYDCSGLTMMSWRAAGVSLPRVVPDQYAATRHVARSDLQPGDLVYFDDLGHEGMYVGGGKFIHAPHTGSVVKIDSMSNSWYVSHYVGASRP</sequence>
<keyword evidence="3" id="KW-0378">Hydrolase</keyword>
<evidence type="ECO:0000256" key="4">
    <source>
        <dbReference type="ARBA" id="ARBA00022807"/>
    </source>
</evidence>
<evidence type="ECO:0000259" key="7">
    <source>
        <dbReference type="PROSITE" id="PS51935"/>
    </source>
</evidence>
<dbReference type="Gene3D" id="3.90.1720.10">
    <property type="entry name" value="endopeptidase domain like (from Nostoc punctiforme)"/>
    <property type="match status" value="1"/>
</dbReference>
<dbReference type="InterPro" id="IPR038765">
    <property type="entry name" value="Papain-like_cys_pep_sf"/>
</dbReference>
<evidence type="ECO:0000313" key="8">
    <source>
        <dbReference type="EMBL" id="MFB9836016.1"/>
    </source>
</evidence>
<evidence type="ECO:0000256" key="5">
    <source>
        <dbReference type="SAM" id="Coils"/>
    </source>
</evidence>
<gene>
    <name evidence="8" type="ORF">ACFFNX_27935</name>
</gene>
<comment type="similarity">
    <text evidence="1">Belongs to the peptidase C40 family.</text>
</comment>
<protein>
    <submittedName>
        <fullName evidence="8">NlpC/P60 family protein</fullName>
    </submittedName>
</protein>
<dbReference type="RefSeq" id="WP_378208504.1">
    <property type="nucleotide sequence ID" value="NZ_JBHLZP010000243.1"/>
</dbReference>
<accession>A0ABV5YLT9</accession>
<dbReference type="Gene3D" id="6.10.250.3150">
    <property type="match status" value="1"/>
</dbReference>
<dbReference type="InterPro" id="IPR051202">
    <property type="entry name" value="Peptidase_C40"/>
</dbReference>
<proteinExistence type="inferred from homology"/>
<name>A0ABV5YLT9_9ACTN</name>
<feature type="coiled-coil region" evidence="5">
    <location>
        <begin position="41"/>
        <end position="89"/>
    </location>
</feature>
<keyword evidence="2" id="KW-0645">Protease</keyword>
<evidence type="ECO:0000256" key="3">
    <source>
        <dbReference type="ARBA" id="ARBA00022801"/>
    </source>
</evidence>
<dbReference type="SUPFAM" id="SSF54001">
    <property type="entry name" value="Cysteine proteinases"/>
    <property type="match status" value="1"/>
</dbReference>
<comment type="caution">
    <text evidence="8">The sequence shown here is derived from an EMBL/GenBank/DDBJ whole genome shotgun (WGS) entry which is preliminary data.</text>
</comment>
<keyword evidence="9" id="KW-1185">Reference proteome</keyword>
<feature type="signal peptide" evidence="6">
    <location>
        <begin position="1"/>
        <end position="35"/>
    </location>
</feature>
<organism evidence="8 9">
    <name type="scientific">Actinoallomurus acaciae</name>
    <dbReference type="NCBI Taxonomy" id="502577"/>
    <lineage>
        <taxon>Bacteria</taxon>
        <taxon>Bacillati</taxon>
        <taxon>Actinomycetota</taxon>
        <taxon>Actinomycetes</taxon>
        <taxon>Streptosporangiales</taxon>
        <taxon>Thermomonosporaceae</taxon>
        <taxon>Actinoallomurus</taxon>
    </lineage>
</organism>